<sequence>MKATEREATLVLWQRRRAFSPKGQWTRRLIPDVRRWVRRPLPTIPLTFRMTQALSGHECFQFYLHRMGRATPPLCVQCGSVVDTAEHTLLDCVYWKPFRTELSDRVGHRLSVETISGIICGPLEEDLPPDPEQRKSIIDEATESLLLLYKLVEGLLSSKEEEERARQAAAASGQNRMGFPGRRT</sequence>
<proteinExistence type="predicted"/>
<evidence type="ECO:0000256" key="1">
    <source>
        <dbReference type="SAM" id="MobiDB-lite"/>
    </source>
</evidence>
<reference evidence="2 3" key="1">
    <citation type="submission" date="2019-08" db="EMBL/GenBank/DDBJ databases">
        <title>The genome of the soybean aphid Biotype 1, its phylome, world population structure and adaptation to the North American continent.</title>
        <authorList>
            <person name="Giordano R."/>
            <person name="Donthu R.K."/>
            <person name="Hernandez A.G."/>
            <person name="Wright C.L."/>
            <person name="Zimin A.V."/>
        </authorList>
    </citation>
    <scope>NUCLEOTIDE SEQUENCE [LARGE SCALE GENOMIC DNA]</scope>
    <source>
        <tissue evidence="2">Whole aphids</tissue>
    </source>
</reference>
<dbReference type="OrthoDB" id="6592833at2759"/>
<dbReference type="AlphaFoldDB" id="A0A6G0T762"/>
<keyword evidence="3" id="KW-1185">Reference proteome</keyword>
<organism evidence="2 3">
    <name type="scientific">Aphis glycines</name>
    <name type="common">Soybean aphid</name>
    <dbReference type="NCBI Taxonomy" id="307491"/>
    <lineage>
        <taxon>Eukaryota</taxon>
        <taxon>Metazoa</taxon>
        <taxon>Ecdysozoa</taxon>
        <taxon>Arthropoda</taxon>
        <taxon>Hexapoda</taxon>
        <taxon>Insecta</taxon>
        <taxon>Pterygota</taxon>
        <taxon>Neoptera</taxon>
        <taxon>Paraneoptera</taxon>
        <taxon>Hemiptera</taxon>
        <taxon>Sternorrhyncha</taxon>
        <taxon>Aphidomorpha</taxon>
        <taxon>Aphidoidea</taxon>
        <taxon>Aphididae</taxon>
        <taxon>Aphidini</taxon>
        <taxon>Aphis</taxon>
        <taxon>Aphis</taxon>
    </lineage>
</organism>
<comment type="caution">
    <text evidence="2">The sequence shown here is derived from an EMBL/GenBank/DDBJ whole genome shotgun (WGS) entry which is preliminary data.</text>
</comment>
<evidence type="ECO:0000313" key="2">
    <source>
        <dbReference type="EMBL" id="KAE9527084.1"/>
    </source>
</evidence>
<dbReference type="EMBL" id="VYZN01000054">
    <property type="protein sequence ID" value="KAE9527084.1"/>
    <property type="molecule type" value="Genomic_DNA"/>
</dbReference>
<accession>A0A6G0T762</accession>
<dbReference type="Proteomes" id="UP000475862">
    <property type="component" value="Unassembled WGS sequence"/>
</dbReference>
<evidence type="ECO:0000313" key="3">
    <source>
        <dbReference type="Proteomes" id="UP000475862"/>
    </source>
</evidence>
<feature type="region of interest" description="Disordered" evidence="1">
    <location>
        <begin position="162"/>
        <end position="184"/>
    </location>
</feature>
<gene>
    <name evidence="2" type="ORF">AGLY_013732</name>
</gene>
<protein>
    <recommendedName>
        <fullName evidence="4">Reverse transcriptase zinc-binding domain-containing protein</fullName>
    </recommendedName>
</protein>
<name>A0A6G0T762_APHGL</name>
<evidence type="ECO:0008006" key="4">
    <source>
        <dbReference type="Google" id="ProtNLM"/>
    </source>
</evidence>